<dbReference type="EMBL" id="JAFBER010000033">
    <property type="protein sequence ID" value="MBM7646924.1"/>
    <property type="molecule type" value="Genomic_DNA"/>
</dbReference>
<dbReference type="EC" id="3.1.-.-" evidence="3"/>
<reference evidence="3 4" key="1">
    <citation type="submission" date="2021-01" db="EMBL/GenBank/DDBJ databases">
        <title>Genomic Encyclopedia of Type Strains, Phase IV (KMG-IV): sequencing the most valuable type-strain genomes for metagenomic binning, comparative biology and taxonomic classification.</title>
        <authorList>
            <person name="Goeker M."/>
        </authorList>
    </citation>
    <scope>NUCLEOTIDE SEQUENCE [LARGE SCALE GENOMIC DNA]</scope>
    <source>
        <strain evidence="3 4">DSM 28236</strain>
    </source>
</reference>
<dbReference type="InterPro" id="IPR012340">
    <property type="entry name" value="NA-bd_OB-fold"/>
</dbReference>
<dbReference type="PANTHER" id="PTHR37294">
    <property type="entry name" value="3'-5' EXORIBONUCLEASE YHAM"/>
    <property type="match status" value="1"/>
</dbReference>
<dbReference type="CDD" id="cd00077">
    <property type="entry name" value="HDc"/>
    <property type="match status" value="1"/>
</dbReference>
<dbReference type="InterPro" id="IPR006674">
    <property type="entry name" value="HD_domain"/>
</dbReference>
<accession>A0ABS2Q5F1</accession>
<keyword evidence="4" id="KW-1185">Reference proteome</keyword>
<dbReference type="SUPFAM" id="SSF50249">
    <property type="entry name" value="Nucleic acid-binding proteins"/>
    <property type="match status" value="1"/>
</dbReference>
<evidence type="ECO:0000259" key="2">
    <source>
        <dbReference type="PROSITE" id="PS51831"/>
    </source>
</evidence>
<dbReference type="InterPro" id="IPR004365">
    <property type="entry name" value="NA-bd_OB_tRNA"/>
</dbReference>
<dbReference type="CDD" id="cd04492">
    <property type="entry name" value="YhaM_OBF_like"/>
    <property type="match status" value="1"/>
</dbReference>
<gene>
    <name evidence="3" type="ORF">JOD45_003159</name>
</gene>
<protein>
    <submittedName>
        <fullName evidence="3">3'-5' exoribonuclease</fullName>
        <ecNumber evidence="3">3.1.-.-</ecNumber>
    </submittedName>
</protein>
<name>A0ABS2Q5F1_9BACL</name>
<comment type="caution">
    <text evidence="3">The sequence shown here is derived from an EMBL/GenBank/DDBJ whole genome shotgun (WGS) entry which is preliminary data.</text>
</comment>
<dbReference type="PANTHER" id="PTHR37294:SF1">
    <property type="entry name" value="3'-5' EXORIBONUCLEASE YHAM"/>
    <property type="match status" value="1"/>
</dbReference>
<evidence type="ECO:0000313" key="4">
    <source>
        <dbReference type="Proteomes" id="UP000808914"/>
    </source>
</evidence>
<dbReference type="SMART" id="SM00471">
    <property type="entry name" value="HDc"/>
    <property type="match status" value="1"/>
</dbReference>
<dbReference type="InterPro" id="IPR003607">
    <property type="entry name" value="HD/PDEase_dom"/>
</dbReference>
<keyword evidence="1 3" id="KW-0378">Hydrolase</keyword>
<feature type="domain" description="HD" evidence="2">
    <location>
        <begin position="162"/>
        <end position="278"/>
    </location>
</feature>
<dbReference type="Gene3D" id="1.10.3210.10">
    <property type="entry name" value="Hypothetical protein af1432"/>
    <property type="match status" value="1"/>
</dbReference>
<organism evidence="3 4">
    <name type="scientific">Scopulibacillus daqui</name>
    <dbReference type="NCBI Taxonomy" id="1469162"/>
    <lineage>
        <taxon>Bacteria</taxon>
        <taxon>Bacillati</taxon>
        <taxon>Bacillota</taxon>
        <taxon>Bacilli</taxon>
        <taxon>Bacillales</taxon>
        <taxon>Sporolactobacillaceae</taxon>
        <taxon>Scopulibacillus</taxon>
    </lineage>
</organism>
<dbReference type="Pfam" id="PF01336">
    <property type="entry name" value="tRNA_anti-codon"/>
    <property type="match status" value="1"/>
</dbReference>
<proteinExistence type="predicted"/>
<dbReference type="Pfam" id="PF01966">
    <property type="entry name" value="HD"/>
    <property type="match status" value="1"/>
</dbReference>
<sequence>MKGIVHFNEGESVSLYLLIKSAAKSVASNGKPFLTLILQDKSGEIDAKLWDAAPQDEKDYVPDTIVKVEGDITTFRGKNQLRIRNIRLASQQDPVKKSDLVATAPMSINEMVDTMNQFIFEIRNPNIQRLTRALLKKHQEAFFEFPAAVKNHHEYVSGLAYHVVSMLNLAKSVAALYPSLDTDLLYSGIILHDMGKVIELSGATSASYTLEGKLLGHISIMVNEIGQTAKEMGVEGEEVTILQHIVLSHHSKPEWGSPKPPLIKEAEILHMLDNLDAKMNMLTRAIERTKPGEFTERLFAMDNRSFYHPLYDSKVPVE</sequence>
<dbReference type="RefSeq" id="WP_205004794.1">
    <property type="nucleotide sequence ID" value="NZ_JAFBER010000033.1"/>
</dbReference>
<dbReference type="Gene3D" id="2.40.50.140">
    <property type="entry name" value="Nucleic acid-binding proteins"/>
    <property type="match status" value="1"/>
</dbReference>
<dbReference type="NCBIfam" id="NF010007">
    <property type="entry name" value="PRK13480.1"/>
    <property type="match status" value="1"/>
</dbReference>
<dbReference type="InterPro" id="IPR050798">
    <property type="entry name" value="YhaM_exoribonuc/phosphodiest"/>
</dbReference>
<dbReference type="SUPFAM" id="SSF109604">
    <property type="entry name" value="HD-domain/PDEase-like"/>
    <property type="match status" value="1"/>
</dbReference>
<dbReference type="PROSITE" id="PS51831">
    <property type="entry name" value="HD"/>
    <property type="match status" value="1"/>
</dbReference>
<dbReference type="GO" id="GO:0016787">
    <property type="term" value="F:hydrolase activity"/>
    <property type="evidence" value="ECO:0007669"/>
    <property type="project" value="UniProtKB-KW"/>
</dbReference>
<dbReference type="Proteomes" id="UP000808914">
    <property type="component" value="Unassembled WGS sequence"/>
</dbReference>
<evidence type="ECO:0000313" key="3">
    <source>
        <dbReference type="EMBL" id="MBM7646924.1"/>
    </source>
</evidence>
<evidence type="ECO:0000256" key="1">
    <source>
        <dbReference type="ARBA" id="ARBA00022801"/>
    </source>
</evidence>